<gene>
    <name evidence="2" type="ORF">ET471_02710</name>
</gene>
<dbReference type="Proteomes" id="UP000292118">
    <property type="component" value="Chromosome"/>
</dbReference>
<dbReference type="InterPro" id="IPR000182">
    <property type="entry name" value="GNAT_dom"/>
</dbReference>
<organism evidence="2 3">
    <name type="scientific">Xylanimonas protaetiae</name>
    <dbReference type="NCBI Taxonomy" id="2509457"/>
    <lineage>
        <taxon>Bacteria</taxon>
        <taxon>Bacillati</taxon>
        <taxon>Actinomycetota</taxon>
        <taxon>Actinomycetes</taxon>
        <taxon>Micrococcales</taxon>
        <taxon>Promicromonosporaceae</taxon>
        <taxon>Xylanimonas</taxon>
    </lineage>
</organism>
<evidence type="ECO:0000259" key="1">
    <source>
        <dbReference type="PROSITE" id="PS51186"/>
    </source>
</evidence>
<dbReference type="KEGG" id="xya:ET471_02710"/>
<proteinExistence type="predicted"/>
<sequence>MLRSDHPDAATLLTDGWSVVARSWGAGLRAADVDDARFRAALVPGVRELGAGDADAVLRLDAATADDYPGDVASAHAPLTPATATPDGARRAWGAFDGESLVAMTFADVAGTHAETDFTVVAASARRRGLATAVKAASVLALVAEGVATFRTGGSADNAGSLAANRALGYVVDEEWWTLAAPAPGR</sequence>
<protein>
    <submittedName>
        <fullName evidence="2">Acetyltransferase</fullName>
    </submittedName>
</protein>
<dbReference type="InterPro" id="IPR016181">
    <property type="entry name" value="Acyl_CoA_acyltransferase"/>
</dbReference>
<evidence type="ECO:0000313" key="3">
    <source>
        <dbReference type="Proteomes" id="UP000292118"/>
    </source>
</evidence>
<feature type="domain" description="N-acetyltransferase" evidence="1">
    <location>
        <begin position="44"/>
        <end position="184"/>
    </location>
</feature>
<accession>A0A4P6F846</accession>
<dbReference type="PROSITE" id="PS51186">
    <property type="entry name" value="GNAT"/>
    <property type="match status" value="1"/>
</dbReference>
<keyword evidence="2" id="KW-0808">Transferase</keyword>
<name>A0A4P6F846_9MICO</name>
<dbReference type="SUPFAM" id="SSF55729">
    <property type="entry name" value="Acyl-CoA N-acyltransferases (Nat)"/>
    <property type="match status" value="1"/>
</dbReference>
<dbReference type="EMBL" id="CP035493">
    <property type="protein sequence ID" value="QAY71705.1"/>
    <property type="molecule type" value="Genomic_DNA"/>
</dbReference>
<dbReference type="OrthoDB" id="4821781at2"/>
<evidence type="ECO:0000313" key="2">
    <source>
        <dbReference type="EMBL" id="QAY71705.1"/>
    </source>
</evidence>
<dbReference type="AlphaFoldDB" id="A0A4P6F846"/>
<keyword evidence="3" id="KW-1185">Reference proteome</keyword>
<dbReference type="GO" id="GO:0016747">
    <property type="term" value="F:acyltransferase activity, transferring groups other than amino-acyl groups"/>
    <property type="evidence" value="ECO:0007669"/>
    <property type="project" value="InterPro"/>
</dbReference>
<dbReference type="Gene3D" id="3.40.630.30">
    <property type="match status" value="1"/>
</dbReference>
<reference evidence="2 3" key="1">
    <citation type="submission" date="2019-01" db="EMBL/GenBank/DDBJ databases">
        <title>Genome sequencing of strain FW10M-9.</title>
        <authorList>
            <person name="Heo J."/>
            <person name="Kim S.-J."/>
            <person name="Kim J.-S."/>
            <person name="Hong S.-B."/>
            <person name="Kwon S.-W."/>
        </authorList>
    </citation>
    <scope>NUCLEOTIDE SEQUENCE [LARGE SCALE GENOMIC DNA]</scope>
    <source>
        <strain evidence="2 3">FW10M-9</strain>
    </source>
</reference>